<feature type="domain" description="Glycosyltransferase 2-like" evidence="2">
    <location>
        <begin position="8"/>
        <end position="124"/>
    </location>
</feature>
<organism evidence="3 4">
    <name type="scientific">Daeguia caeni</name>
    <dbReference type="NCBI Taxonomy" id="439612"/>
    <lineage>
        <taxon>Bacteria</taxon>
        <taxon>Pseudomonadati</taxon>
        <taxon>Pseudomonadota</taxon>
        <taxon>Alphaproteobacteria</taxon>
        <taxon>Hyphomicrobiales</taxon>
        <taxon>Brucellaceae</taxon>
        <taxon>Daeguia</taxon>
    </lineage>
</organism>
<gene>
    <name evidence="3" type="ORF">ACFO1V_06045</name>
</gene>
<accession>A0ABV9H5K0</accession>
<dbReference type="Proteomes" id="UP001596042">
    <property type="component" value="Unassembled WGS sequence"/>
</dbReference>
<dbReference type="InterPro" id="IPR029044">
    <property type="entry name" value="Nucleotide-diphossugar_trans"/>
</dbReference>
<dbReference type="RefSeq" id="WP_374833443.1">
    <property type="nucleotide sequence ID" value="NZ_JBHEEZ010000025.1"/>
</dbReference>
<evidence type="ECO:0000313" key="3">
    <source>
        <dbReference type="EMBL" id="MFC4624786.1"/>
    </source>
</evidence>
<dbReference type="SUPFAM" id="SSF53448">
    <property type="entry name" value="Nucleotide-diphospho-sugar transferases"/>
    <property type="match status" value="1"/>
</dbReference>
<proteinExistence type="predicted"/>
<sequence>MVGNPLFTIIMPTHSRVDVIGHAIESLRNQTVQDFELLVVGDGCAPGTGERVASFNDPRIRFFDLPKAPFFGYANRNVALRESRGTYIGFMADDDLVTPDHLEILRNALDGGAALAYTQALWVSTDGIAAPFLTNLDMADQLELFMFRANSIPASCFAYRADVLPTRDAWPEDVPVAADWRLWQKIINAAPEHPLTYCRTPTVLHFSAKRKNARHSNMGALANYLAIADTVDWWPSALRQSIAPDQTEQGVYAALLSDKAQDFTGRLRQAAQDLVDRLTWQYIQSAPDSQMAELQSALQQQEALRAAERAHIAALEQKISALQQDIALLTNQLAARTHEVNMLNNARSIRLARAVRKLLHLHP</sequence>
<dbReference type="Gene3D" id="3.90.550.10">
    <property type="entry name" value="Spore Coat Polysaccharide Biosynthesis Protein SpsA, Chain A"/>
    <property type="match status" value="1"/>
</dbReference>
<keyword evidence="1" id="KW-0175">Coiled coil</keyword>
<keyword evidence="3" id="KW-0808">Transferase</keyword>
<comment type="caution">
    <text evidence="3">The sequence shown here is derived from an EMBL/GenBank/DDBJ whole genome shotgun (WGS) entry which is preliminary data.</text>
</comment>
<dbReference type="GO" id="GO:0016757">
    <property type="term" value="F:glycosyltransferase activity"/>
    <property type="evidence" value="ECO:0007669"/>
    <property type="project" value="UniProtKB-KW"/>
</dbReference>
<protein>
    <submittedName>
        <fullName evidence="3">Glycosyltransferase</fullName>
        <ecNumber evidence="3">2.4.-.-</ecNumber>
    </submittedName>
</protein>
<keyword evidence="3" id="KW-0328">Glycosyltransferase</keyword>
<name>A0ABV9H5K0_9HYPH</name>
<dbReference type="EC" id="2.4.-.-" evidence="3"/>
<keyword evidence="4" id="KW-1185">Reference proteome</keyword>
<evidence type="ECO:0000256" key="1">
    <source>
        <dbReference type="SAM" id="Coils"/>
    </source>
</evidence>
<evidence type="ECO:0000313" key="4">
    <source>
        <dbReference type="Proteomes" id="UP001596042"/>
    </source>
</evidence>
<dbReference type="InterPro" id="IPR050834">
    <property type="entry name" value="Glycosyltransf_2"/>
</dbReference>
<dbReference type="PANTHER" id="PTHR43685">
    <property type="entry name" value="GLYCOSYLTRANSFERASE"/>
    <property type="match status" value="1"/>
</dbReference>
<evidence type="ECO:0000259" key="2">
    <source>
        <dbReference type="Pfam" id="PF00535"/>
    </source>
</evidence>
<dbReference type="Pfam" id="PF00535">
    <property type="entry name" value="Glycos_transf_2"/>
    <property type="match status" value="1"/>
</dbReference>
<dbReference type="CDD" id="cd00761">
    <property type="entry name" value="Glyco_tranf_GTA_type"/>
    <property type="match status" value="1"/>
</dbReference>
<reference evidence="4" key="1">
    <citation type="journal article" date="2019" name="Int. J. Syst. Evol. Microbiol.">
        <title>The Global Catalogue of Microorganisms (GCM) 10K type strain sequencing project: providing services to taxonomists for standard genome sequencing and annotation.</title>
        <authorList>
            <consortium name="The Broad Institute Genomics Platform"/>
            <consortium name="The Broad Institute Genome Sequencing Center for Infectious Disease"/>
            <person name="Wu L."/>
            <person name="Ma J."/>
        </authorList>
    </citation>
    <scope>NUCLEOTIDE SEQUENCE [LARGE SCALE GENOMIC DNA]</scope>
    <source>
        <strain evidence="4">CGMCC 1.15731</strain>
    </source>
</reference>
<dbReference type="InterPro" id="IPR001173">
    <property type="entry name" value="Glyco_trans_2-like"/>
</dbReference>
<dbReference type="PANTHER" id="PTHR43685:SF2">
    <property type="entry name" value="GLYCOSYLTRANSFERASE 2-LIKE DOMAIN-CONTAINING PROTEIN"/>
    <property type="match status" value="1"/>
</dbReference>
<dbReference type="EMBL" id="JBHSEL010000045">
    <property type="protein sequence ID" value="MFC4624786.1"/>
    <property type="molecule type" value="Genomic_DNA"/>
</dbReference>
<feature type="coiled-coil region" evidence="1">
    <location>
        <begin position="291"/>
        <end position="332"/>
    </location>
</feature>